<dbReference type="InterPro" id="IPR050111">
    <property type="entry name" value="C-type_lectin/snaclec_domain"/>
</dbReference>
<dbReference type="Gene3D" id="3.10.100.10">
    <property type="entry name" value="Mannose-Binding Protein A, subunit A"/>
    <property type="match status" value="1"/>
</dbReference>
<keyword evidence="1" id="KW-1015">Disulfide bond</keyword>
<dbReference type="PANTHER" id="PTHR22803">
    <property type="entry name" value="MANNOSE, PHOSPHOLIPASE, LECTIN RECEPTOR RELATED"/>
    <property type="match status" value="1"/>
</dbReference>
<sequence>MESPRSLLLCLITIGLGTLIEGCDDGWVPYKNNCYWFSRGTDLVFHNAVNTCSDKGSHLIELKNTSEEKWALLQSLIRRYGHVWLGLTDVSREGRYVYSSTGVKPRYLNWHRTEPAGGKGENCAVLVTTQRVWHDYPCTSKMSYVCKKPEKRMDLNSNYCK</sequence>
<protein>
    <recommendedName>
        <fullName evidence="3">C-type lectin domain-containing protein</fullName>
    </recommendedName>
</protein>
<dbReference type="SUPFAM" id="SSF56436">
    <property type="entry name" value="C-type lectin-like"/>
    <property type="match status" value="1"/>
</dbReference>
<dbReference type="InterPro" id="IPR018378">
    <property type="entry name" value="C-type_lectin_CS"/>
</dbReference>
<organism evidence="4 5">
    <name type="scientific">Magallana gigas</name>
    <name type="common">Pacific oyster</name>
    <name type="synonym">Crassostrea gigas</name>
    <dbReference type="NCBI Taxonomy" id="29159"/>
    <lineage>
        <taxon>Eukaryota</taxon>
        <taxon>Metazoa</taxon>
        <taxon>Spiralia</taxon>
        <taxon>Lophotrochozoa</taxon>
        <taxon>Mollusca</taxon>
        <taxon>Bivalvia</taxon>
        <taxon>Autobranchia</taxon>
        <taxon>Pteriomorphia</taxon>
        <taxon>Ostreida</taxon>
        <taxon>Ostreoidea</taxon>
        <taxon>Ostreidae</taxon>
        <taxon>Magallana</taxon>
    </lineage>
</organism>
<dbReference type="InterPro" id="IPR016186">
    <property type="entry name" value="C-type_lectin-like/link_sf"/>
</dbReference>
<dbReference type="Pfam" id="PF00059">
    <property type="entry name" value="Lectin_C"/>
    <property type="match status" value="1"/>
</dbReference>
<dbReference type="PROSITE" id="PS00615">
    <property type="entry name" value="C_TYPE_LECTIN_1"/>
    <property type="match status" value="1"/>
</dbReference>
<feature type="domain" description="C-type lectin" evidence="3">
    <location>
        <begin position="30"/>
        <end position="147"/>
    </location>
</feature>
<name>A0A8W8P255_MAGGI</name>
<reference evidence="4" key="1">
    <citation type="submission" date="2022-08" db="UniProtKB">
        <authorList>
            <consortium name="EnsemblMetazoa"/>
        </authorList>
    </citation>
    <scope>IDENTIFICATION</scope>
    <source>
        <strain evidence="4">05x7-T-G4-1.051#20</strain>
    </source>
</reference>
<evidence type="ECO:0000256" key="2">
    <source>
        <dbReference type="SAM" id="SignalP"/>
    </source>
</evidence>
<feature type="signal peptide" evidence="2">
    <location>
        <begin position="1"/>
        <end position="22"/>
    </location>
</feature>
<keyword evidence="2" id="KW-0732">Signal</keyword>
<dbReference type="InterPro" id="IPR001304">
    <property type="entry name" value="C-type_lectin-like"/>
</dbReference>
<dbReference type="EnsemblMetazoa" id="G9450.2">
    <property type="protein sequence ID" value="G9450.2:cds"/>
    <property type="gene ID" value="G9450"/>
</dbReference>
<dbReference type="AlphaFoldDB" id="A0A8W8P255"/>
<dbReference type="EnsemblMetazoa" id="G9450.3">
    <property type="protein sequence ID" value="G9450.3:cds"/>
    <property type="gene ID" value="G9450"/>
</dbReference>
<proteinExistence type="predicted"/>
<dbReference type="SMART" id="SM00034">
    <property type="entry name" value="CLECT"/>
    <property type="match status" value="1"/>
</dbReference>
<dbReference type="InterPro" id="IPR016187">
    <property type="entry name" value="CTDL_fold"/>
</dbReference>
<dbReference type="PROSITE" id="PS50041">
    <property type="entry name" value="C_TYPE_LECTIN_2"/>
    <property type="match status" value="1"/>
</dbReference>
<dbReference type="Proteomes" id="UP000005408">
    <property type="component" value="Unassembled WGS sequence"/>
</dbReference>
<dbReference type="OrthoDB" id="441660at2759"/>
<evidence type="ECO:0000259" key="3">
    <source>
        <dbReference type="PROSITE" id="PS50041"/>
    </source>
</evidence>
<evidence type="ECO:0000313" key="5">
    <source>
        <dbReference type="Proteomes" id="UP000005408"/>
    </source>
</evidence>
<feature type="chain" id="PRO_5042432251" description="C-type lectin domain-containing protein" evidence="2">
    <location>
        <begin position="23"/>
        <end position="161"/>
    </location>
</feature>
<dbReference type="OMA" id="NWHRTEP"/>
<evidence type="ECO:0000256" key="1">
    <source>
        <dbReference type="ARBA" id="ARBA00023157"/>
    </source>
</evidence>
<accession>A0A8W8P255</accession>
<keyword evidence="5" id="KW-1185">Reference proteome</keyword>
<evidence type="ECO:0000313" key="4">
    <source>
        <dbReference type="EnsemblMetazoa" id="G9450.3:cds"/>
    </source>
</evidence>